<name>A0ABT3PPB4_9BACT</name>
<dbReference type="Proteomes" id="UP001207918">
    <property type="component" value="Unassembled WGS sequence"/>
</dbReference>
<organism evidence="1 2">
    <name type="scientific">Fodinibius salsisoli</name>
    <dbReference type="NCBI Taxonomy" id="2820877"/>
    <lineage>
        <taxon>Bacteria</taxon>
        <taxon>Pseudomonadati</taxon>
        <taxon>Balneolota</taxon>
        <taxon>Balneolia</taxon>
        <taxon>Balneolales</taxon>
        <taxon>Balneolaceae</taxon>
        <taxon>Fodinibius</taxon>
    </lineage>
</organism>
<proteinExistence type="predicted"/>
<evidence type="ECO:0000313" key="2">
    <source>
        <dbReference type="Proteomes" id="UP001207918"/>
    </source>
</evidence>
<keyword evidence="2" id="KW-1185">Reference proteome</keyword>
<comment type="caution">
    <text evidence="1">The sequence shown here is derived from an EMBL/GenBank/DDBJ whole genome shotgun (WGS) entry which is preliminary data.</text>
</comment>
<evidence type="ECO:0000313" key="1">
    <source>
        <dbReference type="EMBL" id="MCW9707702.1"/>
    </source>
</evidence>
<sequence length="161" mass="18483">MFDTIKHNLHSLVDLLHQLSNQQYSKSCTALSDASIGKHYRHIIEIFGCLLEGYDEGLVNYDHRARNQTIETNSRIALQKLEWLTEEIERPNKNISIEQTLAGQTLLVESNYYRELLFNLDHSIHHQALIKVGVAEYDNILLDEDFGVAPSTISYRKQNAG</sequence>
<dbReference type="PANTHER" id="PTHR39473:SF1">
    <property type="entry name" value="DINB-LIKE DOMAIN-CONTAINING PROTEIN"/>
    <property type="match status" value="1"/>
</dbReference>
<dbReference type="InterPro" id="IPR034660">
    <property type="entry name" value="DinB/YfiT-like"/>
</dbReference>
<accession>A0ABT3PPB4</accession>
<protein>
    <recommendedName>
        <fullName evidence="3">DinB family protein</fullName>
    </recommendedName>
</protein>
<evidence type="ECO:0008006" key="3">
    <source>
        <dbReference type="Google" id="ProtNLM"/>
    </source>
</evidence>
<dbReference type="RefSeq" id="WP_265766492.1">
    <property type="nucleotide sequence ID" value="NZ_JAGGJA010000008.1"/>
</dbReference>
<dbReference type="EMBL" id="JAGGJA010000008">
    <property type="protein sequence ID" value="MCW9707702.1"/>
    <property type="molecule type" value="Genomic_DNA"/>
</dbReference>
<dbReference type="Gene3D" id="1.20.120.450">
    <property type="entry name" value="dinb family like domain"/>
    <property type="match status" value="1"/>
</dbReference>
<gene>
    <name evidence="1" type="ORF">J6I44_12615</name>
</gene>
<dbReference type="PANTHER" id="PTHR39473">
    <property type="match status" value="1"/>
</dbReference>
<reference evidence="1 2" key="1">
    <citation type="submission" date="2021-03" db="EMBL/GenBank/DDBJ databases">
        <title>Aliifodinibius sp. nov., a new bacterium isolated from saline soil.</title>
        <authorList>
            <person name="Galisteo C."/>
            <person name="De La Haba R."/>
            <person name="Sanchez-Porro C."/>
            <person name="Ventosa A."/>
        </authorList>
    </citation>
    <scope>NUCLEOTIDE SEQUENCE [LARGE SCALE GENOMIC DNA]</scope>
    <source>
        <strain evidence="1 2">1BSP15-2V2</strain>
    </source>
</reference>